<proteinExistence type="predicted"/>
<dbReference type="EMBL" id="JAPMOU010000083">
    <property type="protein sequence ID" value="MDE1465765.1"/>
    <property type="molecule type" value="Genomic_DNA"/>
</dbReference>
<dbReference type="RefSeq" id="WP_274692068.1">
    <property type="nucleotide sequence ID" value="NZ_JAPMOU010000083.1"/>
</dbReference>
<reference evidence="1 2" key="1">
    <citation type="submission" date="2022-11" db="EMBL/GenBank/DDBJ databases">
        <title>Spartinivicinus poritis sp. nov., isolated from scleractinian coral Porites lutea.</title>
        <authorList>
            <person name="Zhang G."/>
            <person name="Cai L."/>
            <person name="Wei Q."/>
        </authorList>
    </citation>
    <scope>NUCLEOTIDE SEQUENCE [LARGE SCALE GENOMIC DNA]</scope>
    <source>
        <strain evidence="1 2">A2-2</strain>
    </source>
</reference>
<keyword evidence="2" id="KW-1185">Reference proteome</keyword>
<sequence>MQQAIFQCWSVIVRWMEVYYPSGLKTLRPAAEDKALTKLTSHFPLLPTVLVDSFALPMIVYFSPTIGSYVVGGLA</sequence>
<organism evidence="1 2">
    <name type="scientific">Spartinivicinus poritis</name>
    <dbReference type="NCBI Taxonomy" id="2994640"/>
    <lineage>
        <taxon>Bacteria</taxon>
        <taxon>Pseudomonadati</taxon>
        <taxon>Pseudomonadota</taxon>
        <taxon>Gammaproteobacteria</taxon>
        <taxon>Oceanospirillales</taxon>
        <taxon>Zooshikellaceae</taxon>
        <taxon>Spartinivicinus</taxon>
    </lineage>
</organism>
<accession>A0ABT5UHS3</accession>
<evidence type="ECO:0000313" key="1">
    <source>
        <dbReference type="EMBL" id="MDE1465765.1"/>
    </source>
</evidence>
<protein>
    <submittedName>
        <fullName evidence="1">Uncharacterized protein</fullName>
    </submittedName>
</protein>
<name>A0ABT5UHS3_9GAMM</name>
<comment type="caution">
    <text evidence="1">The sequence shown here is derived from an EMBL/GenBank/DDBJ whole genome shotgun (WGS) entry which is preliminary data.</text>
</comment>
<evidence type="ECO:0000313" key="2">
    <source>
        <dbReference type="Proteomes" id="UP001528823"/>
    </source>
</evidence>
<dbReference type="Proteomes" id="UP001528823">
    <property type="component" value="Unassembled WGS sequence"/>
</dbReference>
<gene>
    <name evidence="1" type="ORF">ORQ98_27755</name>
</gene>